<keyword evidence="6 8" id="KW-0687">Ribonucleoprotein</keyword>
<dbReference type="PROSITE" id="PS00651">
    <property type="entry name" value="RIBOSOMAL_L9"/>
    <property type="match status" value="1"/>
</dbReference>
<keyword evidence="5 8" id="KW-0689">Ribosomal protein</keyword>
<evidence type="ECO:0000313" key="11">
    <source>
        <dbReference type="Proteomes" id="UP000432715"/>
    </source>
</evidence>
<dbReference type="Pfam" id="PF01281">
    <property type="entry name" value="Ribosomal_L9_N"/>
    <property type="match status" value="1"/>
</dbReference>
<dbReference type="Gene3D" id="3.10.430.100">
    <property type="entry name" value="Ribosomal protein L9, C-terminal domain"/>
    <property type="match status" value="1"/>
</dbReference>
<dbReference type="RefSeq" id="WP_151862251.1">
    <property type="nucleotide sequence ID" value="NZ_WBZC01000069.1"/>
</dbReference>
<dbReference type="GO" id="GO:1990904">
    <property type="term" value="C:ribonucleoprotein complex"/>
    <property type="evidence" value="ECO:0007669"/>
    <property type="project" value="UniProtKB-KW"/>
</dbReference>
<evidence type="ECO:0000256" key="4">
    <source>
        <dbReference type="ARBA" id="ARBA00022884"/>
    </source>
</evidence>
<dbReference type="HAMAP" id="MF_00503">
    <property type="entry name" value="Ribosomal_bL9"/>
    <property type="match status" value="1"/>
</dbReference>
<comment type="similarity">
    <text evidence="2 8">Belongs to the bacterial ribosomal protein bL9 family.</text>
</comment>
<organism evidence="10 11">
    <name type="scientific">Alkaliphilus pronyensis</name>
    <dbReference type="NCBI Taxonomy" id="1482732"/>
    <lineage>
        <taxon>Bacteria</taxon>
        <taxon>Bacillati</taxon>
        <taxon>Bacillota</taxon>
        <taxon>Clostridia</taxon>
        <taxon>Peptostreptococcales</taxon>
        <taxon>Natronincolaceae</taxon>
        <taxon>Alkaliphilus</taxon>
    </lineage>
</organism>
<comment type="caution">
    <text evidence="10">The sequence shown here is derived from an EMBL/GenBank/DDBJ whole genome shotgun (WGS) entry which is preliminary data.</text>
</comment>
<dbReference type="GO" id="GO:0003735">
    <property type="term" value="F:structural constituent of ribosome"/>
    <property type="evidence" value="ECO:0007669"/>
    <property type="project" value="InterPro"/>
</dbReference>
<reference evidence="10 11" key="1">
    <citation type="submission" date="2019-10" db="EMBL/GenBank/DDBJ databases">
        <title>Alkaliphilus serpentinus sp. nov. and Alkaliphilus pronyensis sp. nov., two novel anaerobic alkaliphilic species isolated from the serpentinized-hosted hydrothermal field of the Prony Bay (New Caledonia).</title>
        <authorList>
            <person name="Postec A."/>
        </authorList>
    </citation>
    <scope>NUCLEOTIDE SEQUENCE [LARGE SCALE GENOMIC DNA]</scope>
    <source>
        <strain evidence="10 11">LacV</strain>
    </source>
</reference>
<evidence type="ECO:0000256" key="6">
    <source>
        <dbReference type="ARBA" id="ARBA00023274"/>
    </source>
</evidence>
<keyword evidence="4 8" id="KW-0694">RNA-binding</keyword>
<protein>
    <recommendedName>
        <fullName evidence="7 8">Large ribosomal subunit protein bL9</fullName>
    </recommendedName>
</protein>
<dbReference type="InterPro" id="IPR009027">
    <property type="entry name" value="Ribosomal_bL9/RNase_H1_N"/>
</dbReference>
<dbReference type="SUPFAM" id="SSF55653">
    <property type="entry name" value="Ribosomal protein L9 C-domain"/>
    <property type="match status" value="1"/>
</dbReference>
<evidence type="ECO:0000256" key="2">
    <source>
        <dbReference type="ARBA" id="ARBA00010605"/>
    </source>
</evidence>
<dbReference type="Gene3D" id="3.40.5.10">
    <property type="entry name" value="Ribosomal protein L9, N-terminal domain"/>
    <property type="match status" value="1"/>
</dbReference>
<dbReference type="NCBIfam" id="TIGR00158">
    <property type="entry name" value="L9"/>
    <property type="match status" value="1"/>
</dbReference>
<dbReference type="InterPro" id="IPR020070">
    <property type="entry name" value="Ribosomal_bL9_N"/>
</dbReference>
<evidence type="ECO:0000259" key="9">
    <source>
        <dbReference type="PROSITE" id="PS00651"/>
    </source>
</evidence>
<evidence type="ECO:0000256" key="1">
    <source>
        <dbReference type="ARBA" id="ARBA00003058"/>
    </source>
</evidence>
<dbReference type="InterPro" id="IPR036935">
    <property type="entry name" value="Ribosomal_bL9_N_sf"/>
</dbReference>
<feature type="domain" description="Ribosomal protein L9" evidence="9">
    <location>
        <begin position="13"/>
        <end position="40"/>
    </location>
</feature>
<dbReference type="AlphaFoldDB" id="A0A6I0EWR2"/>
<dbReference type="InterPro" id="IPR036791">
    <property type="entry name" value="Ribosomal_bL9_C_sf"/>
</dbReference>
<accession>A0A6I0EWR2</accession>
<dbReference type="Pfam" id="PF03948">
    <property type="entry name" value="Ribosomal_L9_C"/>
    <property type="match status" value="1"/>
</dbReference>
<gene>
    <name evidence="8" type="primary">rplI</name>
    <name evidence="10" type="ORF">F8154_14055</name>
</gene>
<dbReference type="InterPro" id="IPR020069">
    <property type="entry name" value="Ribosomal_bL9_C"/>
</dbReference>
<sequence length="148" mass="16489">MKVILLQDVKGLGKKGQVANASDGYARNYLFPKNLAKEANEGNMKTLNQQKKSQQIKKEKELAAAKKVADNIEKITIEIKAKVGEGGRLFGSVTAKEIVELLEKIHKIKIDKRKVALSEPIRELGVKEVELKVYPNVIAKLKVNVIEE</sequence>
<evidence type="ECO:0000256" key="3">
    <source>
        <dbReference type="ARBA" id="ARBA00022730"/>
    </source>
</evidence>
<dbReference type="GO" id="GO:0005840">
    <property type="term" value="C:ribosome"/>
    <property type="evidence" value="ECO:0007669"/>
    <property type="project" value="UniProtKB-KW"/>
</dbReference>
<name>A0A6I0EWR2_9FIRM</name>
<dbReference type="Proteomes" id="UP000432715">
    <property type="component" value="Unassembled WGS sequence"/>
</dbReference>
<dbReference type="EMBL" id="WBZC01000069">
    <property type="protein sequence ID" value="KAB3530310.1"/>
    <property type="molecule type" value="Genomic_DNA"/>
</dbReference>
<keyword evidence="3 8" id="KW-0699">rRNA-binding</keyword>
<dbReference type="GO" id="GO:0006412">
    <property type="term" value="P:translation"/>
    <property type="evidence" value="ECO:0007669"/>
    <property type="project" value="UniProtKB-UniRule"/>
</dbReference>
<evidence type="ECO:0000256" key="7">
    <source>
        <dbReference type="ARBA" id="ARBA00035292"/>
    </source>
</evidence>
<dbReference type="FunFam" id="3.10.430.100:FF:000002">
    <property type="entry name" value="50S ribosomal protein L9"/>
    <property type="match status" value="1"/>
</dbReference>
<dbReference type="GO" id="GO:0019843">
    <property type="term" value="F:rRNA binding"/>
    <property type="evidence" value="ECO:0007669"/>
    <property type="project" value="UniProtKB-UniRule"/>
</dbReference>
<dbReference type="FunFam" id="3.40.5.10:FF:000002">
    <property type="entry name" value="50S ribosomal protein L9"/>
    <property type="match status" value="1"/>
</dbReference>
<dbReference type="OrthoDB" id="9788336at2"/>
<evidence type="ECO:0000256" key="5">
    <source>
        <dbReference type="ARBA" id="ARBA00022980"/>
    </source>
</evidence>
<dbReference type="InterPro" id="IPR000244">
    <property type="entry name" value="Ribosomal_bL9"/>
</dbReference>
<proteinExistence type="inferred from homology"/>
<evidence type="ECO:0000313" key="10">
    <source>
        <dbReference type="EMBL" id="KAB3530310.1"/>
    </source>
</evidence>
<keyword evidence="11" id="KW-1185">Reference proteome</keyword>
<dbReference type="PANTHER" id="PTHR21368">
    <property type="entry name" value="50S RIBOSOMAL PROTEIN L9"/>
    <property type="match status" value="1"/>
</dbReference>
<evidence type="ECO:0000256" key="8">
    <source>
        <dbReference type="HAMAP-Rule" id="MF_00503"/>
    </source>
</evidence>
<dbReference type="SUPFAM" id="SSF55658">
    <property type="entry name" value="L9 N-domain-like"/>
    <property type="match status" value="1"/>
</dbReference>
<comment type="function">
    <text evidence="1 8">Binds to the 23S rRNA.</text>
</comment>
<dbReference type="InterPro" id="IPR020594">
    <property type="entry name" value="Ribosomal_bL9_bac/chp"/>
</dbReference>